<dbReference type="InterPro" id="IPR014756">
    <property type="entry name" value="Ig_E-set"/>
</dbReference>
<feature type="compositionally biased region" description="Basic residues" evidence="2">
    <location>
        <begin position="27"/>
        <end position="40"/>
    </location>
</feature>
<evidence type="ECO:0000259" key="5">
    <source>
        <dbReference type="Pfam" id="PF09118"/>
    </source>
</evidence>
<feature type="domain" description="Glyoxal oxidase N-terminal" evidence="4">
    <location>
        <begin position="105"/>
        <end position="501"/>
    </location>
</feature>
<evidence type="ECO:0000256" key="3">
    <source>
        <dbReference type="SAM" id="SignalP"/>
    </source>
</evidence>
<protein>
    <recommendedName>
        <fullName evidence="8">Galactose oxidase-like Early set domain-containing protein</fullName>
    </recommendedName>
</protein>
<dbReference type="InterPro" id="IPR037293">
    <property type="entry name" value="Gal_Oxidase_central_sf"/>
</dbReference>
<feature type="chain" id="PRO_5004755352" description="Galactose oxidase-like Early set domain-containing protein" evidence="3">
    <location>
        <begin position="21"/>
        <end position="618"/>
    </location>
</feature>
<reference evidence="7" key="1">
    <citation type="journal article" date="2014" name="Nat. Genet.">
        <title>A reference genome for common bean and genome-wide analysis of dual domestications.</title>
        <authorList>
            <person name="Schmutz J."/>
            <person name="McClean P.E."/>
            <person name="Mamidi S."/>
            <person name="Wu G.A."/>
            <person name="Cannon S.B."/>
            <person name="Grimwood J."/>
            <person name="Jenkins J."/>
            <person name="Shu S."/>
            <person name="Song Q."/>
            <person name="Chavarro C."/>
            <person name="Torres-Torres M."/>
            <person name="Geffroy V."/>
            <person name="Moghaddam S.M."/>
            <person name="Gao D."/>
            <person name="Abernathy B."/>
            <person name="Barry K."/>
            <person name="Blair M."/>
            <person name="Brick M.A."/>
            <person name="Chovatia M."/>
            <person name="Gepts P."/>
            <person name="Goodstein D.M."/>
            <person name="Gonzales M."/>
            <person name="Hellsten U."/>
            <person name="Hyten D.L."/>
            <person name="Jia G."/>
            <person name="Kelly J.D."/>
            <person name="Kudrna D."/>
            <person name="Lee R."/>
            <person name="Richard M.M."/>
            <person name="Miklas P.N."/>
            <person name="Osorno J.M."/>
            <person name="Rodrigues J."/>
            <person name="Thareau V."/>
            <person name="Urrea C.A."/>
            <person name="Wang M."/>
            <person name="Yu Y."/>
            <person name="Zhang M."/>
            <person name="Wing R.A."/>
            <person name="Cregan P.B."/>
            <person name="Rokhsar D.S."/>
            <person name="Jackson S.A."/>
        </authorList>
    </citation>
    <scope>NUCLEOTIDE SEQUENCE [LARGE SCALE GENOMIC DNA]</scope>
    <source>
        <strain evidence="7">cv. G19833</strain>
    </source>
</reference>
<evidence type="ECO:0000313" key="6">
    <source>
        <dbReference type="EMBL" id="ESW24881.1"/>
    </source>
</evidence>
<dbReference type="InterPro" id="IPR015202">
    <property type="entry name" value="GO-like_E_set"/>
</dbReference>
<feature type="signal peptide" evidence="3">
    <location>
        <begin position="1"/>
        <end position="20"/>
    </location>
</feature>
<dbReference type="InterPro" id="IPR013783">
    <property type="entry name" value="Ig-like_fold"/>
</dbReference>
<gene>
    <name evidence="6" type="ORF">PHAVU_004G168600g</name>
</gene>
<dbReference type="InterPro" id="IPR009880">
    <property type="entry name" value="Glyoxal_oxidase_N"/>
</dbReference>
<dbReference type="Pfam" id="PF07250">
    <property type="entry name" value="Glyoxal_oxid_N"/>
    <property type="match status" value="1"/>
</dbReference>
<dbReference type="OrthoDB" id="2019572at2759"/>
<feature type="domain" description="Galactose oxidase-like Early set" evidence="5">
    <location>
        <begin position="510"/>
        <end position="616"/>
    </location>
</feature>
<dbReference type="PANTHER" id="PTHR32208:SF93">
    <property type="entry name" value="ALDEHYDE OXIDASE GLOX1"/>
    <property type="match status" value="1"/>
</dbReference>
<organism evidence="6 7">
    <name type="scientific">Phaseolus vulgaris</name>
    <name type="common">Kidney bean</name>
    <name type="synonym">French bean</name>
    <dbReference type="NCBI Taxonomy" id="3885"/>
    <lineage>
        <taxon>Eukaryota</taxon>
        <taxon>Viridiplantae</taxon>
        <taxon>Streptophyta</taxon>
        <taxon>Embryophyta</taxon>
        <taxon>Tracheophyta</taxon>
        <taxon>Spermatophyta</taxon>
        <taxon>Magnoliopsida</taxon>
        <taxon>eudicotyledons</taxon>
        <taxon>Gunneridae</taxon>
        <taxon>Pentapetalae</taxon>
        <taxon>rosids</taxon>
        <taxon>fabids</taxon>
        <taxon>Fabales</taxon>
        <taxon>Fabaceae</taxon>
        <taxon>Papilionoideae</taxon>
        <taxon>50 kb inversion clade</taxon>
        <taxon>NPAAA clade</taxon>
        <taxon>indigoferoid/millettioid clade</taxon>
        <taxon>Phaseoleae</taxon>
        <taxon>Phaseolus</taxon>
    </lineage>
</organism>
<proteinExistence type="predicted"/>
<dbReference type="Gene3D" id="2.130.10.80">
    <property type="entry name" value="Galactose oxidase/kelch, beta-propeller"/>
    <property type="match status" value="1"/>
</dbReference>
<dbReference type="AlphaFoldDB" id="V7C7I9"/>
<accession>V7C7I9</accession>
<dbReference type="OMA" id="DPWCSCG"/>
<sequence length="618" mass="70109">MKRFCKVLLFLTVLFLVVDAKVEKEQKKKSKDKEKHKHKDKDKDKSNNNDINKLPGVPKFVQPFPEQALQQGNVVADGGGDVTDFKTNSIGSWEVLNNESGVSAMQIQLMPDNTMNVYDATVYRVSRLKYPEGMKCVQYYDENLKQNKDDCFAHAMTYDIKTNKVRALTVITDPWCSCGGLMADGTLVVAGGWSEGAKTTRYYGGQVNCETCDWREYPKKLKEDRWYATQTLLPDGNYIVIGGRRSFSYEFFPREGQPSSKTYFFPFLYETSDIDENNLYPFVHLSTDGNLFVFANNRSILINPNSNKVVRLFPVLPGGSRNYPASGMSVILPLKLDASQKESANIKVEVMVCGGNSYDSFNLAETLKQFVPALKDCGRMVITDPSPKWDIEQMPSARTMGDLLILPNGQFLFINGAQKGTAAWWDADDPNLTPVLYMPEKPKGGRFKEMTPTTISRMYHSTSAVLPNTKIWVGGSNTHNTYKDVDKFPTETRIEAFSPPYLDPKLDPYRPEIVQVPSEKMLTYGNNFQMQFKMQDMNQALNNRNIKVTMYFPPFTTHGFSMNQRLLLLQIINIQNADGVYKVMSKAPPFREVAPPGYYIIFVVYRGVPSQGMWVHLQ</sequence>
<evidence type="ECO:0008006" key="8">
    <source>
        <dbReference type="Google" id="ProtNLM"/>
    </source>
</evidence>
<dbReference type="EMBL" id="CM002291">
    <property type="protein sequence ID" value="ESW24881.1"/>
    <property type="molecule type" value="Genomic_DNA"/>
</dbReference>
<evidence type="ECO:0000256" key="1">
    <source>
        <dbReference type="ARBA" id="ARBA00022729"/>
    </source>
</evidence>
<dbReference type="CDD" id="cd02851">
    <property type="entry name" value="E_set_GO_C"/>
    <property type="match status" value="1"/>
</dbReference>
<evidence type="ECO:0000313" key="7">
    <source>
        <dbReference type="Proteomes" id="UP000000226"/>
    </source>
</evidence>
<dbReference type="InterPro" id="IPR011043">
    <property type="entry name" value="Gal_Oxase/kelch_b-propeller"/>
</dbReference>
<dbReference type="Gene3D" id="2.60.40.10">
    <property type="entry name" value="Immunoglobulins"/>
    <property type="match status" value="1"/>
</dbReference>
<evidence type="ECO:0000256" key="2">
    <source>
        <dbReference type="SAM" id="MobiDB-lite"/>
    </source>
</evidence>
<dbReference type="eggNOG" id="ENOG502QS5Z">
    <property type="taxonomic scope" value="Eukaryota"/>
</dbReference>
<evidence type="ECO:0000259" key="4">
    <source>
        <dbReference type="Pfam" id="PF07250"/>
    </source>
</evidence>
<dbReference type="Pfam" id="PF09118">
    <property type="entry name" value="GO-like_E_set"/>
    <property type="match status" value="1"/>
</dbReference>
<keyword evidence="1 3" id="KW-0732">Signal</keyword>
<keyword evidence="7" id="KW-1185">Reference proteome</keyword>
<dbReference type="PANTHER" id="PTHR32208">
    <property type="entry name" value="SECRETED PROTEIN-RELATED"/>
    <property type="match status" value="1"/>
</dbReference>
<dbReference type="Proteomes" id="UP000000226">
    <property type="component" value="Chromosome 4"/>
</dbReference>
<dbReference type="SUPFAM" id="SSF50965">
    <property type="entry name" value="Galactose oxidase, central domain"/>
    <property type="match status" value="1"/>
</dbReference>
<dbReference type="SUPFAM" id="SSF81296">
    <property type="entry name" value="E set domains"/>
    <property type="match status" value="1"/>
</dbReference>
<dbReference type="STRING" id="3885.V7C7I9"/>
<feature type="region of interest" description="Disordered" evidence="2">
    <location>
        <begin position="25"/>
        <end position="55"/>
    </location>
</feature>
<dbReference type="Gramene" id="ESW24881">
    <property type="protein sequence ID" value="ESW24881"/>
    <property type="gene ID" value="PHAVU_004G168600g"/>
</dbReference>
<name>V7C7I9_PHAVU</name>